<dbReference type="Gene3D" id="2.40.30.170">
    <property type="match status" value="1"/>
</dbReference>
<dbReference type="Gene3D" id="2.40.50.100">
    <property type="match status" value="1"/>
</dbReference>
<keyword evidence="3" id="KW-0472">Membrane</keyword>
<evidence type="ECO:0000313" key="4">
    <source>
        <dbReference type="EMBL" id="WDE13359.1"/>
    </source>
</evidence>
<reference evidence="4 5" key="1">
    <citation type="journal article" date="2022" name="Mar. Drugs">
        <title>Bioassay-Guided Fractionation Leads to the Detection of Cholic Acid Generated by the Rare Thalassomonas sp.</title>
        <authorList>
            <person name="Pheiffer F."/>
            <person name="Schneider Y.K."/>
            <person name="Hansen E.H."/>
            <person name="Andersen J.H."/>
            <person name="Isaksson J."/>
            <person name="Busche T."/>
            <person name="R C."/>
            <person name="Kalinowski J."/>
            <person name="Zyl L.V."/>
            <person name="Trindade M."/>
        </authorList>
    </citation>
    <scope>NUCLEOTIDE SEQUENCE [LARGE SCALE GENOMIC DNA]</scope>
    <source>
        <strain evidence="4 5">A5K-61T</strain>
    </source>
</reference>
<dbReference type="EMBL" id="CP059693">
    <property type="protein sequence ID" value="WDE13359.1"/>
    <property type="molecule type" value="Genomic_DNA"/>
</dbReference>
<comment type="subcellular location">
    <subcellularLocation>
        <location evidence="1">Cell envelope</location>
    </subcellularLocation>
</comment>
<evidence type="ECO:0000256" key="2">
    <source>
        <dbReference type="ARBA" id="ARBA00023054"/>
    </source>
</evidence>
<keyword evidence="2" id="KW-0175">Coiled coil</keyword>
<dbReference type="PANTHER" id="PTHR32347:SF23">
    <property type="entry name" value="BLL5650 PROTEIN"/>
    <property type="match status" value="1"/>
</dbReference>
<keyword evidence="3" id="KW-0812">Transmembrane</keyword>
<accession>A0ABY7VJL4</accession>
<evidence type="ECO:0000256" key="3">
    <source>
        <dbReference type="SAM" id="Phobius"/>
    </source>
</evidence>
<protein>
    <submittedName>
        <fullName evidence="4">HlyD family efflux transporter periplasmic adaptor subunit</fullName>
    </submittedName>
</protein>
<proteinExistence type="predicted"/>
<dbReference type="Proteomes" id="UP001215231">
    <property type="component" value="Chromosome"/>
</dbReference>
<dbReference type="PANTHER" id="PTHR32347">
    <property type="entry name" value="EFFLUX SYSTEM COMPONENT YKNX-RELATED"/>
    <property type="match status" value="1"/>
</dbReference>
<sequence>MDISRAKQKKSVIKRYWPWSLLVLMLAGAGYYLYFLAQADFAIDGETLVIGQVRQGKFSVSVRGSGVLVPDNIQWLSANVDARVERILAKPGKTVNKGDLIVELSNPKLVQLLEETQWELEAVSAENEAQRVIQESALLDQKTLVLNARLDFESSKLEQDAHSELFQKKTGAVSKIDYQRTRLETKQFKQRWHIQQQRLTKMTENLSVQNNARDARLKKMSKTLERVRQDVNSLKIYASINSVVQDVPVEAGQRIAMGGNIAKLARQDSLIAELQVPELQIRDVMIGQKVVIDTRNNKALGVVTRVDPAVVNGNVQVDVSFSGELPADARPDLTVDGEIKIAEISDALYVSRPLFAQSQSTASIYKITDNGNFASRIKVKLGKGSVDQIQILEGLAPGEKIIISDPSTWESYHKVRIN</sequence>
<gene>
    <name evidence="4" type="ORF">H3N35_07935</name>
</gene>
<name>A0ABY7VJL4_9GAMM</name>
<dbReference type="Gene3D" id="2.40.420.20">
    <property type="match status" value="1"/>
</dbReference>
<keyword evidence="3" id="KW-1133">Transmembrane helix</keyword>
<evidence type="ECO:0000256" key="1">
    <source>
        <dbReference type="ARBA" id="ARBA00004196"/>
    </source>
</evidence>
<evidence type="ECO:0000313" key="5">
    <source>
        <dbReference type="Proteomes" id="UP001215231"/>
    </source>
</evidence>
<feature type="transmembrane region" description="Helical" evidence="3">
    <location>
        <begin position="16"/>
        <end position="34"/>
    </location>
</feature>
<dbReference type="InterPro" id="IPR050465">
    <property type="entry name" value="UPF0194_transport"/>
</dbReference>
<dbReference type="RefSeq" id="WP_274053713.1">
    <property type="nucleotide sequence ID" value="NZ_CP059693.1"/>
</dbReference>
<organism evidence="4 5">
    <name type="scientific">Thalassomonas haliotis</name>
    <dbReference type="NCBI Taxonomy" id="485448"/>
    <lineage>
        <taxon>Bacteria</taxon>
        <taxon>Pseudomonadati</taxon>
        <taxon>Pseudomonadota</taxon>
        <taxon>Gammaproteobacteria</taxon>
        <taxon>Alteromonadales</taxon>
        <taxon>Colwelliaceae</taxon>
        <taxon>Thalassomonas</taxon>
    </lineage>
</organism>
<keyword evidence="5" id="KW-1185">Reference proteome</keyword>